<dbReference type="SMART" id="SM00028">
    <property type="entry name" value="TPR"/>
    <property type="match status" value="3"/>
</dbReference>
<dbReference type="GO" id="GO:0030544">
    <property type="term" value="F:Hsp70 protein binding"/>
    <property type="evidence" value="ECO:0007669"/>
    <property type="project" value="TreeGrafter"/>
</dbReference>
<evidence type="ECO:0000313" key="2">
    <source>
        <dbReference type="EMBL" id="CAI8022617.1"/>
    </source>
</evidence>
<dbReference type="GO" id="GO:0005634">
    <property type="term" value="C:nucleus"/>
    <property type="evidence" value="ECO:0007669"/>
    <property type="project" value="TreeGrafter"/>
</dbReference>
<comment type="caution">
    <text evidence="2">The sequence shown here is derived from an EMBL/GenBank/DDBJ whole genome shotgun (WGS) entry which is preliminary data.</text>
</comment>
<dbReference type="Proteomes" id="UP001174909">
    <property type="component" value="Unassembled WGS sequence"/>
</dbReference>
<evidence type="ECO:0000313" key="3">
    <source>
        <dbReference type="Proteomes" id="UP001174909"/>
    </source>
</evidence>
<dbReference type="InterPro" id="IPR011990">
    <property type="entry name" value="TPR-like_helical_dom_sf"/>
</dbReference>
<sequence length="267" mass="30443">MATGALSPSTAEGKEAPRVADFDELVDEVLAKKGPSKYTDGLSEDNWEEELEKIPLFMTRAPTEIDPQSAPALAALQDLIYQEDTPKSRALAHKEDGNEHFRKKRYRQAVETYSAAINQGCKDRELRAILFCNRATSQYRLGNFRSALADAGEAHRSNDEYMKAIVRASECCVRLKRFSEALKWCEIGLTLEDKNPVLKQLRVTATTEKKKQERDKRREEAATRAKSQRDTELVQIIKVGTLLRLFISPSSAPSPEEYHYTYRWRDQ</sequence>
<organism evidence="2 3">
    <name type="scientific">Geodia barretti</name>
    <name type="common">Barrett's horny sponge</name>
    <dbReference type="NCBI Taxonomy" id="519541"/>
    <lineage>
        <taxon>Eukaryota</taxon>
        <taxon>Metazoa</taxon>
        <taxon>Porifera</taxon>
        <taxon>Demospongiae</taxon>
        <taxon>Heteroscleromorpha</taxon>
        <taxon>Tetractinellida</taxon>
        <taxon>Astrophorina</taxon>
        <taxon>Geodiidae</taxon>
        <taxon>Geodia</taxon>
    </lineage>
</organism>
<gene>
    <name evidence="2" type="ORF">GBAR_LOCUS13266</name>
</gene>
<dbReference type="GO" id="GO:0005829">
    <property type="term" value="C:cytosol"/>
    <property type="evidence" value="ECO:0007669"/>
    <property type="project" value="TreeGrafter"/>
</dbReference>
<name>A0AA35WQI1_GEOBA</name>
<feature type="region of interest" description="Disordered" evidence="1">
    <location>
        <begin position="1"/>
        <end position="20"/>
    </location>
</feature>
<protein>
    <submittedName>
        <fullName evidence="2">Tetratricopeptide repeat protein 4</fullName>
    </submittedName>
</protein>
<dbReference type="EMBL" id="CASHTH010001968">
    <property type="protein sequence ID" value="CAI8022617.1"/>
    <property type="molecule type" value="Genomic_DNA"/>
</dbReference>
<dbReference type="GO" id="GO:0051879">
    <property type="term" value="F:Hsp90 protein binding"/>
    <property type="evidence" value="ECO:0007669"/>
    <property type="project" value="TreeGrafter"/>
</dbReference>
<proteinExistence type="predicted"/>
<dbReference type="Gene3D" id="1.25.40.10">
    <property type="entry name" value="Tetratricopeptide repeat domain"/>
    <property type="match status" value="1"/>
</dbReference>
<feature type="compositionally biased region" description="Polar residues" evidence="1">
    <location>
        <begin position="1"/>
        <end position="10"/>
    </location>
</feature>
<keyword evidence="3" id="KW-1185">Reference proteome</keyword>
<feature type="region of interest" description="Disordered" evidence="1">
    <location>
        <begin position="207"/>
        <end position="229"/>
    </location>
</feature>
<dbReference type="AlphaFoldDB" id="A0AA35WQI1"/>
<dbReference type="PANTHER" id="PTHR46035">
    <property type="entry name" value="TETRATRICOPEPTIDE REPEAT PROTEIN 4"/>
    <property type="match status" value="1"/>
</dbReference>
<evidence type="ECO:0000256" key="1">
    <source>
        <dbReference type="SAM" id="MobiDB-lite"/>
    </source>
</evidence>
<dbReference type="PANTHER" id="PTHR46035:SF1">
    <property type="entry name" value="TETRATRICOPEPTIDE REPEAT PROTEIN 4"/>
    <property type="match status" value="1"/>
</dbReference>
<dbReference type="InterPro" id="IPR019734">
    <property type="entry name" value="TPR_rpt"/>
</dbReference>
<accession>A0AA35WQI1</accession>
<reference evidence="2" key="1">
    <citation type="submission" date="2023-03" db="EMBL/GenBank/DDBJ databases">
        <authorList>
            <person name="Steffen K."/>
            <person name="Cardenas P."/>
        </authorList>
    </citation>
    <scope>NUCLEOTIDE SEQUENCE</scope>
</reference>
<dbReference type="GO" id="GO:0006457">
    <property type="term" value="P:protein folding"/>
    <property type="evidence" value="ECO:0007669"/>
    <property type="project" value="TreeGrafter"/>
</dbReference>
<dbReference type="SUPFAM" id="SSF48452">
    <property type="entry name" value="TPR-like"/>
    <property type="match status" value="1"/>
</dbReference>